<dbReference type="SUPFAM" id="SSF53098">
    <property type="entry name" value="Ribonuclease H-like"/>
    <property type="match status" value="1"/>
</dbReference>
<comment type="caution">
    <text evidence="9">The sequence shown here is derived from an EMBL/GenBank/DDBJ whole genome shotgun (WGS) entry which is preliminary data.</text>
</comment>
<dbReference type="PROSITE" id="PS50879">
    <property type="entry name" value="RNASE_H_1"/>
    <property type="match status" value="1"/>
</dbReference>
<reference evidence="9 10" key="1">
    <citation type="journal article" date="2018" name="IMA Fungus">
        <title>IMA Genome-F 9: Draft genome sequence of Annulohypoxylon stygium, Aspergillus mulundensis, Berkeleyomyces basicola (syn. Thielaviopsis basicola), Ceratocystis smalleyi, two Cercospora beticola strains, Coleophoma cylindrospora, Fusarium fracticaudum, Phialophora cf. hyalina, and Morchella septimelata.</title>
        <authorList>
            <person name="Wingfield B.D."/>
            <person name="Bills G.F."/>
            <person name="Dong Y."/>
            <person name="Huang W."/>
            <person name="Nel W.J."/>
            <person name="Swalarsk-Parry B.S."/>
            <person name="Vaghefi N."/>
            <person name="Wilken P.M."/>
            <person name="An Z."/>
            <person name="de Beer Z.W."/>
            <person name="De Vos L."/>
            <person name="Chen L."/>
            <person name="Duong T.A."/>
            <person name="Gao Y."/>
            <person name="Hammerbacher A."/>
            <person name="Kikkert J.R."/>
            <person name="Li Y."/>
            <person name="Li H."/>
            <person name="Li K."/>
            <person name="Li Q."/>
            <person name="Liu X."/>
            <person name="Ma X."/>
            <person name="Naidoo K."/>
            <person name="Pethybridge S.J."/>
            <person name="Sun J."/>
            <person name="Steenkamp E.T."/>
            <person name="van der Nest M.A."/>
            <person name="van Wyk S."/>
            <person name="Wingfield M.J."/>
            <person name="Xiong C."/>
            <person name="Yue Q."/>
            <person name="Zhang X."/>
        </authorList>
    </citation>
    <scope>NUCLEOTIDE SEQUENCE [LARGE SCALE GENOMIC DNA]</scope>
    <source>
        <strain evidence="9 10">BP6252</strain>
    </source>
</reference>
<evidence type="ECO:0000256" key="6">
    <source>
        <dbReference type="ARBA" id="ARBA00022759"/>
    </source>
</evidence>
<evidence type="ECO:0000313" key="9">
    <source>
        <dbReference type="EMBL" id="RDW80093.1"/>
    </source>
</evidence>
<comment type="similarity">
    <text evidence="2">Belongs to the RNase H family.</text>
</comment>
<dbReference type="PANTHER" id="PTHR10642">
    <property type="entry name" value="RIBONUCLEASE H1"/>
    <property type="match status" value="1"/>
</dbReference>
<protein>
    <recommendedName>
        <fullName evidence="3">ribonuclease H</fullName>
        <ecNumber evidence="3">3.1.26.4</ecNumber>
    </recommendedName>
</protein>
<name>A0A3D8S1A5_9HELO</name>
<dbReference type="EMBL" id="PDLM01000004">
    <property type="protein sequence ID" value="RDW80093.1"/>
    <property type="molecule type" value="Genomic_DNA"/>
</dbReference>
<sequence length="272" mass="30140">MAFERTDRRFDAFLDGNEVIETDQYPFVRRLASDPNSIVVSIHGACRSNGQPAARGAYGAFFGTDSTLNRCGHVKIMSRQTNQYAELVACITAVETIRTLVLEGEIINHVVFRSNSENLCLGLTERVWDWQLRGWRKGTGKPVANLRAWRNLHRKLSLMEVHGVKVGVCLVDRSLNESAATLSKIVLGGGMPADKGGRVFKTRKIRKALRGRVSRFQAPDAGADSNTLECRITRPNVPLEERIARVKDEETITLVSTCSSATLAHPVMGEAY</sequence>
<gene>
    <name evidence="9" type="ORF">BP6252_04731</name>
</gene>
<dbReference type="InterPro" id="IPR002156">
    <property type="entry name" value="RNaseH_domain"/>
</dbReference>
<keyword evidence="5" id="KW-0479">Metal-binding</keyword>
<evidence type="ECO:0000256" key="7">
    <source>
        <dbReference type="ARBA" id="ARBA00022801"/>
    </source>
</evidence>
<keyword evidence="6" id="KW-0255">Endonuclease</keyword>
<dbReference type="AlphaFoldDB" id="A0A3D8S1A5"/>
<dbReference type="Proteomes" id="UP000256645">
    <property type="component" value="Unassembled WGS sequence"/>
</dbReference>
<dbReference type="EC" id="3.1.26.4" evidence="3"/>
<feature type="domain" description="RNase H type-1" evidence="8">
    <location>
        <begin position="34"/>
        <end position="188"/>
    </location>
</feature>
<dbReference type="GO" id="GO:0043137">
    <property type="term" value="P:DNA replication, removal of RNA primer"/>
    <property type="evidence" value="ECO:0007669"/>
    <property type="project" value="TreeGrafter"/>
</dbReference>
<evidence type="ECO:0000256" key="3">
    <source>
        <dbReference type="ARBA" id="ARBA00012180"/>
    </source>
</evidence>
<dbReference type="OrthoDB" id="245563at2759"/>
<dbReference type="InterPro" id="IPR050092">
    <property type="entry name" value="RNase_H"/>
</dbReference>
<dbReference type="InterPro" id="IPR036397">
    <property type="entry name" value="RNaseH_sf"/>
</dbReference>
<proteinExistence type="inferred from homology"/>
<keyword evidence="7" id="KW-0378">Hydrolase</keyword>
<dbReference type="Gene3D" id="3.30.420.10">
    <property type="entry name" value="Ribonuclease H-like superfamily/Ribonuclease H"/>
    <property type="match status" value="1"/>
</dbReference>
<dbReference type="GO" id="GO:0004523">
    <property type="term" value="F:RNA-DNA hybrid ribonuclease activity"/>
    <property type="evidence" value="ECO:0007669"/>
    <property type="project" value="UniProtKB-EC"/>
</dbReference>
<comment type="catalytic activity">
    <reaction evidence="1">
        <text>Endonucleolytic cleavage to 5'-phosphomonoester.</text>
        <dbReference type="EC" id="3.1.26.4"/>
    </reaction>
</comment>
<dbReference type="GO" id="GO:0003676">
    <property type="term" value="F:nucleic acid binding"/>
    <property type="evidence" value="ECO:0007669"/>
    <property type="project" value="InterPro"/>
</dbReference>
<dbReference type="STRING" id="1849047.A0A3D8S1A5"/>
<evidence type="ECO:0000256" key="2">
    <source>
        <dbReference type="ARBA" id="ARBA00005300"/>
    </source>
</evidence>
<evidence type="ECO:0000313" key="10">
    <source>
        <dbReference type="Proteomes" id="UP000256645"/>
    </source>
</evidence>
<evidence type="ECO:0000256" key="5">
    <source>
        <dbReference type="ARBA" id="ARBA00022723"/>
    </source>
</evidence>
<dbReference type="PANTHER" id="PTHR10642:SF26">
    <property type="entry name" value="RIBONUCLEASE H1"/>
    <property type="match status" value="1"/>
</dbReference>
<keyword evidence="10" id="KW-1185">Reference proteome</keyword>
<evidence type="ECO:0000256" key="1">
    <source>
        <dbReference type="ARBA" id="ARBA00000077"/>
    </source>
</evidence>
<evidence type="ECO:0000259" key="8">
    <source>
        <dbReference type="PROSITE" id="PS50879"/>
    </source>
</evidence>
<keyword evidence="4" id="KW-0540">Nuclease</keyword>
<accession>A0A3D8S1A5</accession>
<dbReference type="InterPro" id="IPR012337">
    <property type="entry name" value="RNaseH-like_sf"/>
</dbReference>
<dbReference type="GO" id="GO:0046872">
    <property type="term" value="F:metal ion binding"/>
    <property type="evidence" value="ECO:0007669"/>
    <property type="project" value="UniProtKB-KW"/>
</dbReference>
<dbReference type="Pfam" id="PF00075">
    <property type="entry name" value="RNase_H"/>
    <property type="match status" value="1"/>
</dbReference>
<organism evidence="9 10">
    <name type="scientific">Coleophoma cylindrospora</name>
    <dbReference type="NCBI Taxonomy" id="1849047"/>
    <lineage>
        <taxon>Eukaryota</taxon>
        <taxon>Fungi</taxon>
        <taxon>Dikarya</taxon>
        <taxon>Ascomycota</taxon>
        <taxon>Pezizomycotina</taxon>
        <taxon>Leotiomycetes</taxon>
        <taxon>Helotiales</taxon>
        <taxon>Dermateaceae</taxon>
        <taxon>Coleophoma</taxon>
    </lineage>
</organism>
<evidence type="ECO:0000256" key="4">
    <source>
        <dbReference type="ARBA" id="ARBA00022722"/>
    </source>
</evidence>